<organism evidence="1 2">
    <name type="scientific">Lacinutrix neustonica</name>
    <dbReference type="NCBI Taxonomy" id="2980107"/>
    <lineage>
        <taxon>Bacteria</taxon>
        <taxon>Pseudomonadati</taxon>
        <taxon>Bacteroidota</taxon>
        <taxon>Flavobacteriia</taxon>
        <taxon>Flavobacteriales</taxon>
        <taxon>Flavobacteriaceae</taxon>
        <taxon>Lacinutrix</taxon>
    </lineage>
</organism>
<evidence type="ECO:0000313" key="1">
    <source>
        <dbReference type="EMBL" id="WAC01178.1"/>
    </source>
</evidence>
<dbReference type="EMBL" id="CP113088">
    <property type="protein sequence ID" value="WAC01178.1"/>
    <property type="molecule type" value="Genomic_DNA"/>
</dbReference>
<keyword evidence="2" id="KW-1185">Reference proteome</keyword>
<dbReference type="InterPro" id="IPR025737">
    <property type="entry name" value="FApF"/>
</dbReference>
<sequence length="54" mass="5951">MVIYRENNKANHLWDAGITYLISNNIQLDATVGTSITTGQDILISTGVSFRIPN</sequence>
<gene>
    <name evidence="1" type="ORF">N7U66_13655</name>
</gene>
<evidence type="ECO:0000313" key="2">
    <source>
        <dbReference type="Proteomes" id="UP001164705"/>
    </source>
</evidence>
<protein>
    <submittedName>
        <fullName evidence="1">Transporter</fullName>
    </submittedName>
</protein>
<dbReference type="AlphaFoldDB" id="A0A9E8MTL3"/>
<dbReference type="Pfam" id="PF13557">
    <property type="entry name" value="Phenol_MetA_deg"/>
    <property type="match status" value="1"/>
</dbReference>
<dbReference type="RefSeq" id="WP_267675794.1">
    <property type="nucleotide sequence ID" value="NZ_CP113088.1"/>
</dbReference>
<reference evidence="1" key="1">
    <citation type="submission" date="2022-11" db="EMBL/GenBank/DDBJ databases">
        <title>Lacinutrix neustonica HL-RS19T sp. nov., isolated from the surface microlayer sample of brackish Lake Shihwa.</title>
        <authorList>
            <person name="Choi J.Y."/>
            <person name="Hwang C.Y."/>
        </authorList>
    </citation>
    <scope>NUCLEOTIDE SEQUENCE</scope>
    <source>
        <strain evidence="1">HL-RS19</strain>
    </source>
</reference>
<accession>A0A9E8MTL3</accession>
<name>A0A9E8MTL3_9FLAO</name>
<proteinExistence type="predicted"/>
<dbReference type="Proteomes" id="UP001164705">
    <property type="component" value="Chromosome"/>
</dbReference>
<dbReference type="KEGG" id="lnu:N7U66_13655"/>